<comment type="catalytic activity">
    <reaction evidence="5">
        <text>an R-cob(III)alamin(out) + ATP + H2O = an R-cob(III)alamin(in) + ADP + phosphate + H(+)</text>
        <dbReference type="Rhea" id="RHEA:17873"/>
        <dbReference type="ChEBI" id="CHEBI:15377"/>
        <dbReference type="ChEBI" id="CHEBI:15378"/>
        <dbReference type="ChEBI" id="CHEBI:30616"/>
        <dbReference type="ChEBI" id="CHEBI:43474"/>
        <dbReference type="ChEBI" id="CHEBI:140785"/>
        <dbReference type="ChEBI" id="CHEBI:456216"/>
        <dbReference type="EC" id="7.6.2.8"/>
    </reaction>
</comment>
<keyword evidence="2" id="KW-0547">Nucleotide-binding</keyword>
<dbReference type="CDD" id="cd03214">
    <property type="entry name" value="ABC_Iron-Siderophores_B12_Hemin"/>
    <property type="match status" value="1"/>
</dbReference>
<dbReference type="InterPro" id="IPR027417">
    <property type="entry name" value="P-loop_NTPase"/>
</dbReference>
<evidence type="ECO:0000313" key="13">
    <source>
        <dbReference type="EMBL" id="GAA0674889.1"/>
    </source>
</evidence>
<feature type="region of interest" description="Disordered" evidence="11">
    <location>
        <begin position="1"/>
        <end position="27"/>
    </location>
</feature>
<organism evidence="13 14">
    <name type="scientific">Natronoarchaeum mannanilyticum</name>
    <dbReference type="NCBI Taxonomy" id="926360"/>
    <lineage>
        <taxon>Archaea</taxon>
        <taxon>Methanobacteriati</taxon>
        <taxon>Methanobacteriota</taxon>
        <taxon>Stenosarchaea group</taxon>
        <taxon>Halobacteria</taxon>
        <taxon>Halobacteriales</taxon>
        <taxon>Natronoarchaeaceae</taxon>
    </lineage>
</organism>
<feature type="compositionally biased region" description="Low complexity" evidence="11">
    <location>
        <begin position="393"/>
        <end position="403"/>
    </location>
</feature>
<evidence type="ECO:0000313" key="14">
    <source>
        <dbReference type="Proteomes" id="UP001500420"/>
    </source>
</evidence>
<sequence>MTDDADPATDAAVDADPATDAAESADPTIGVEDVSLSLGDVPVLSGVSLDVAPGELVGVVGPNGAGKTTLLRAISGVLAPDEGRVLVDGDEVHELSSGAASRRVAVVPQDTAVSFSFDVREIVAMARHPHRSRFSPASAEDRRAVESALERTGVAELADRSIDEVSGGERQRALLARAVAQETPALLLDEPTASLDVNHQVETLEMVRSLVDDGTAAVAAIHDLDLAARYCDRLAILAGGEFLAVGPPEDVLTESAVAAAFDVRSVVDRNPATGAVSVTALPDRAPPRGARVHVAGAGEAAAETLVALDDAGFDLSIGPLPEGDVAAATARSLGADMVETAPLSPPDDAELDAARERARTADVAALVRTRSDGPNEALTAAAAAAPARISVAPAAADSAGASAVSPDRSPEAAAAAVARAAGGDGGAYAGSDPEPPDDDGPTPEPDD</sequence>
<dbReference type="Proteomes" id="UP001500420">
    <property type="component" value="Unassembled WGS sequence"/>
</dbReference>
<evidence type="ECO:0000256" key="7">
    <source>
        <dbReference type="ARBA" id="ARBA00064420"/>
    </source>
</evidence>
<evidence type="ECO:0000256" key="6">
    <source>
        <dbReference type="ARBA" id="ARBA00058960"/>
    </source>
</evidence>
<dbReference type="FunFam" id="3.40.50.300:FF:000134">
    <property type="entry name" value="Iron-enterobactin ABC transporter ATP-binding protein"/>
    <property type="match status" value="1"/>
</dbReference>
<dbReference type="PANTHER" id="PTHR42794">
    <property type="entry name" value="HEMIN IMPORT ATP-BINDING PROTEIN HMUV"/>
    <property type="match status" value="1"/>
</dbReference>
<evidence type="ECO:0000256" key="4">
    <source>
        <dbReference type="ARBA" id="ARBA00022967"/>
    </source>
</evidence>
<feature type="compositionally biased region" description="Low complexity" evidence="11">
    <location>
        <begin position="8"/>
        <end position="22"/>
    </location>
</feature>
<dbReference type="PROSITE" id="PS00211">
    <property type="entry name" value="ABC_TRANSPORTER_1"/>
    <property type="match status" value="1"/>
</dbReference>
<dbReference type="SUPFAM" id="SSF52540">
    <property type="entry name" value="P-loop containing nucleoside triphosphate hydrolases"/>
    <property type="match status" value="1"/>
</dbReference>
<dbReference type="InterPro" id="IPR003593">
    <property type="entry name" value="AAA+_ATPase"/>
</dbReference>
<evidence type="ECO:0000256" key="3">
    <source>
        <dbReference type="ARBA" id="ARBA00022840"/>
    </source>
</evidence>
<keyword evidence="3 13" id="KW-0067">ATP-binding</keyword>
<protein>
    <recommendedName>
        <fullName evidence="9">Cobalamin import ATP-binding protein BtuD</fullName>
        <ecNumber evidence="8">7.6.2.8</ecNumber>
    </recommendedName>
    <alternativeName>
        <fullName evidence="10">Vitamin B12-transporting ATPase</fullName>
    </alternativeName>
</protein>
<name>A0AAV3TAD7_9EURY</name>
<gene>
    <name evidence="13" type="ORF">GCM10009020_23040</name>
</gene>
<comment type="caution">
    <text evidence="13">The sequence shown here is derived from an EMBL/GenBank/DDBJ whole genome shotgun (WGS) entry which is preliminary data.</text>
</comment>
<feature type="compositionally biased region" description="Acidic residues" evidence="11">
    <location>
        <begin position="434"/>
        <end position="447"/>
    </location>
</feature>
<feature type="domain" description="ABC transporter" evidence="12">
    <location>
        <begin position="29"/>
        <end position="264"/>
    </location>
</feature>
<evidence type="ECO:0000256" key="8">
    <source>
        <dbReference type="ARBA" id="ARBA00066387"/>
    </source>
</evidence>
<feature type="compositionally biased region" description="Low complexity" evidence="11">
    <location>
        <begin position="412"/>
        <end position="421"/>
    </location>
</feature>
<evidence type="ECO:0000256" key="1">
    <source>
        <dbReference type="ARBA" id="ARBA00022448"/>
    </source>
</evidence>
<dbReference type="AlphaFoldDB" id="A0AAV3TAD7"/>
<comment type="function">
    <text evidence="6">Required for corrinoid utilization. Probably part of the ABC transporter complex BtuCDF involved in cobalamin (vitamin B12) import. Probably responsible for energy coupling to the transport system.</text>
</comment>
<evidence type="ECO:0000256" key="9">
    <source>
        <dbReference type="ARBA" id="ARBA00073649"/>
    </source>
</evidence>
<reference evidence="13 14" key="1">
    <citation type="journal article" date="2019" name="Int. J. Syst. Evol. Microbiol.">
        <title>The Global Catalogue of Microorganisms (GCM) 10K type strain sequencing project: providing services to taxonomists for standard genome sequencing and annotation.</title>
        <authorList>
            <consortium name="The Broad Institute Genomics Platform"/>
            <consortium name="The Broad Institute Genome Sequencing Center for Infectious Disease"/>
            <person name="Wu L."/>
            <person name="Ma J."/>
        </authorList>
    </citation>
    <scope>NUCLEOTIDE SEQUENCE [LARGE SCALE GENOMIC DNA]</scope>
    <source>
        <strain evidence="13 14">JCM 16328</strain>
    </source>
</reference>
<dbReference type="EMBL" id="BAAADV010000004">
    <property type="protein sequence ID" value="GAA0674889.1"/>
    <property type="molecule type" value="Genomic_DNA"/>
</dbReference>
<dbReference type="Pfam" id="PF00005">
    <property type="entry name" value="ABC_tran"/>
    <property type="match status" value="1"/>
</dbReference>
<dbReference type="PANTHER" id="PTHR42794:SF1">
    <property type="entry name" value="HEMIN IMPORT ATP-BINDING PROTEIN HMUV"/>
    <property type="match status" value="1"/>
</dbReference>
<proteinExistence type="predicted"/>
<evidence type="ECO:0000256" key="10">
    <source>
        <dbReference type="ARBA" id="ARBA00077139"/>
    </source>
</evidence>
<comment type="subunit">
    <text evidence="7">The complex is composed of two ATP-binding proteins (BtuD), two transmembrane proteins (BtuC) and a solute-binding protein (BtuF).</text>
</comment>
<dbReference type="SMART" id="SM00382">
    <property type="entry name" value="AAA"/>
    <property type="match status" value="1"/>
</dbReference>
<accession>A0AAV3TAD7</accession>
<dbReference type="PROSITE" id="PS50893">
    <property type="entry name" value="ABC_TRANSPORTER_2"/>
    <property type="match status" value="1"/>
</dbReference>
<dbReference type="GO" id="GO:0005524">
    <property type="term" value="F:ATP binding"/>
    <property type="evidence" value="ECO:0007669"/>
    <property type="project" value="UniProtKB-KW"/>
</dbReference>
<dbReference type="Gene3D" id="3.40.50.300">
    <property type="entry name" value="P-loop containing nucleotide triphosphate hydrolases"/>
    <property type="match status" value="1"/>
</dbReference>
<dbReference type="InterPro" id="IPR003439">
    <property type="entry name" value="ABC_transporter-like_ATP-bd"/>
</dbReference>
<dbReference type="GO" id="GO:0015420">
    <property type="term" value="F:ABC-type vitamin B12 transporter activity"/>
    <property type="evidence" value="ECO:0007669"/>
    <property type="project" value="UniProtKB-EC"/>
</dbReference>
<evidence type="ECO:0000256" key="5">
    <source>
        <dbReference type="ARBA" id="ARBA00050590"/>
    </source>
</evidence>
<keyword evidence="14" id="KW-1185">Reference proteome</keyword>
<evidence type="ECO:0000259" key="12">
    <source>
        <dbReference type="PROSITE" id="PS50893"/>
    </source>
</evidence>
<dbReference type="GO" id="GO:0016887">
    <property type="term" value="F:ATP hydrolysis activity"/>
    <property type="evidence" value="ECO:0007669"/>
    <property type="project" value="InterPro"/>
</dbReference>
<evidence type="ECO:0000256" key="2">
    <source>
        <dbReference type="ARBA" id="ARBA00022741"/>
    </source>
</evidence>
<keyword evidence="4" id="KW-1278">Translocase</keyword>
<dbReference type="InterPro" id="IPR017871">
    <property type="entry name" value="ABC_transporter-like_CS"/>
</dbReference>
<keyword evidence="1" id="KW-0813">Transport</keyword>
<dbReference type="EC" id="7.6.2.8" evidence="8"/>
<evidence type="ECO:0000256" key="11">
    <source>
        <dbReference type="SAM" id="MobiDB-lite"/>
    </source>
</evidence>
<dbReference type="RefSeq" id="WP_425541909.1">
    <property type="nucleotide sequence ID" value="NZ_BAAADV010000004.1"/>
</dbReference>
<feature type="region of interest" description="Disordered" evidence="11">
    <location>
        <begin position="393"/>
        <end position="447"/>
    </location>
</feature>